<dbReference type="RefSeq" id="WP_345592363.1">
    <property type="nucleotide sequence ID" value="NZ_BAABJG010000031.1"/>
</dbReference>
<evidence type="ECO:0000313" key="1">
    <source>
        <dbReference type="EMBL" id="MFD1222089.1"/>
    </source>
</evidence>
<keyword evidence="2" id="KW-1185">Reference proteome</keyword>
<accession>A0ABW3UP65</accession>
<dbReference type="EMBL" id="JBHTLU010000021">
    <property type="protein sequence ID" value="MFD1222089.1"/>
    <property type="molecule type" value="Genomic_DNA"/>
</dbReference>
<evidence type="ECO:0000313" key="2">
    <source>
        <dbReference type="Proteomes" id="UP001597180"/>
    </source>
</evidence>
<protein>
    <submittedName>
        <fullName evidence="1">Uncharacterized protein</fullName>
    </submittedName>
</protein>
<gene>
    <name evidence="1" type="ORF">ACFQ4B_18365</name>
</gene>
<dbReference type="Proteomes" id="UP001597180">
    <property type="component" value="Unassembled WGS sequence"/>
</dbReference>
<name>A0ABW3UP65_9BACL</name>
<organism evidence="1 2">
    <name type="scientific">Paenibacillus vulneris</name>
    <dbReference type="NCBI Taxonomy" id="1133364"/>
    <lineage>
        <taxon>Bacteria</taxon>
        <taxon>Bacillati</taxon>
        <taxon>Bacillota</taxon>
        <taxon>Bacilli</taxon>
        <taxon>Bacillales</taxon>
        <taxon>Paenibacillaceae</taxon>
        <taxon>Paenibacillus</taxon>
    </lineage>
</organism>
<comment type="caution">
    <text evidence="1">The sequence shown here is derived from an EMBL/GenBank/DDBJ whole genome shotgun (WGS) entry which is preliminary data.</text>
</comment>
<sequence length="314" mass="36661">MDTSIDKLYSSLTAHLPKPQWKLHADYKLFYRENFPNHYVEQIVFLKGDRIRHIFNLDASKYPFEGLKDAAQEAIYKTFVNTFQKWPQDIDVDLFWDEESPKHLNIPWQKTTTFGWDLIIDEKQILVPFGPQVLLYVRLAQRNIQLIIELINSTLETKKKRAAQQANVDDYRAVVREYIREKTFGWVEIEGGNLYLGYSFRVHDAHHNIIEEINLNGLLGSFTYSFYLTKERYYGTSLDHKLDENSAYQEIKKSAHSGMEFSSSQVPYNPWGNGEGSIKLSCSVKFDQIDCSVGFINNLVIVLRKQLMLIKEQA</sequence>
<reference evidence="2" key="1">
    <citation type="journal article" date="2019" name="Int. J. Syst. Evol. Microbiol.">
        <title>The Global Catalogue of Microorganisms (GCM) 10K type strain sequencing project: providing services to taxonomists for standard genome sequencing and annotation.</title>
        <authorList>
            <consortium name="The Broad Institute Genomics Platform"/>
            <consortium name="The Broad Institute Genome Sequencing Center for Infectious Disease"/>
            <person name="Wu L."/>
            <person name="Ma J."/>
        </authorList>
    </citation>
    <scope>NUCLEOTIDE SEQUENCE [LARGE SCALE GENOMIC DNA]</scope>
    <source>
        <strain evidence="2">CCUG 53270</strain>
    </source>
</reference>
<proteinExistence type="predicted"/>